<feature type="domain" description="Fatty acid desaturase" evidence="1">
    <location>
        <begin position="92"/>
        <end position="354"/>
    </location>
</feature>
<gene>
    <name evidence="2" type="ORF">PO878_06905</name>
</gene>
<evidence type="ECO:0000259" key="1">
    <source>
        <dbReference type="Pfam" id="PF00487"/>
    </source>
</evidence>
<dbReference type="CDD" id="cd03506">
    <property type="entry name" value="Delta6-FADS-like"/>
    <property type="match status" value="1"/>
</dbReference>
<dbReference type="GO" id="GO:0016717">
    <property type="term" value="F:oxidoreductase activity, acting on paired donors, with oxidation of a pair of donors resulting in the reduction of molecular oxygen to two molecules of water"/>
    <property type="evidence" value="ECO:0007669"/>
    <property type="project" value="TreeGrafter"/>
</dbReference>
<dbReference type="KEGG" id="ima:PO878_06905"/>
<dbReference type="InterPro" id="IPR012171">
    <property type="entry name" value="Fatty_acid_desaturase"/>
</dbReference>
<dbReference type="InterPro" id="IPR005804">
    <property type="entry name" value="FA_desaturase_dom"/>
</dbReference>
<dbReference type="PANTHER" id="PTHR19353">
    <property type="entry name" value="FATTY ACID DESATURASE 2"/>
    <property type="match status" value="1"/>
</dbReference>
<dbReference type="EMBL" id="CP116942">
    <property type="protein sequence ID" value="WCO68455.1"/>
    <property type="molecule type" value="Genomic_DNA"/>
</dbReference>
<name>A0AAF0BX07_9ACTN</name>
<keyword evidence="3" id="KW-1185">Reference proteome</keyword>
<accession>A0AAF0BX07</accession>
<dbReference type="AlphaFoldDB" id="A0AAF0BX07"/>
<dbReference type="Pfam" id="PF00487">
    <property type="entry name" value="FA_desaturase"/>
    <property type="match status" value="1"/>
</dbReference>
<dbReference type="PANTHER" id="PTHR19353:SF19">
    <property type="entry name" value="DELTA(5) FATTY ACID DESATURASE C-RELATED"/>
    <property type="match status" value="1"/>
</dbReference>
<dbReference type="Proteomes" id="UP001216390">
    <property type="component" value="Chromosome"/>
</dbReference>
<dbReference type="RefSeq" id="WP_272737972.1">
    <property type="nucleotide sequence ID" value="NZ_CP116942.1"/>
</dbReference>
<proteinExistence type="predicted"/>
<sequence>MTAPHTTLPLDLDAEEVEAIGRELDAIYDETIASLGTDDERYIKRLIRTQRTLAVGSRVVMEAGALLRARRGRGVRSGPGARVGLGLLGLGAVGLGLAKVLENMEIGHNVMHGQWDWMDDPEISSTTWEWDTTCASDHWKHGHNIVHHTWTNVMGKDRDIGYEILRTSSEQPWNPVYLAQPAYNTLLMLLFEYGVGLHELDPEKLLSGTTEEKATQVELLRGFARKAGRQMAKDYVLWPALAGPRFADVAVANASANLLRNVWAYLIIFCGHFPDGVHLFDCQVVEDETRAGWYLRQLLAAANIEGSGPFHLVSGNLSFQIEHHLFPDMPSNRYAEVSVRVRGLCERYGLPYNTGRFSRQIGTTMRKIWRYALPGGEDSRTDAPAVAEPARAAA</sequence>
<reference evidence="2" key="1">
    <citation type="submission" date="2023-01" db="EMBL/GenBank/DDBJ databases">
        <title>The diversity of Class Acidimicrobiia in South China Sea sediment environments and the proposal of Iamia marina sp. nov., a novel species of the genus Iamia.</title>
        <authorList>
            <person name="He Y."/>
            <person name="Tian X."/>
        </authorList>
    </citation>
    <scope>NUCLEOTIDE SEQUENCE</scope>
    <source>
        <strain evidence="2">DSM 19957</strain>
    </source>
</reference>
<dbReference type="GO" id="GO:0008610">
    <property type="term" value="P:lipid biosynthetic process"/>
    <property type="evidence" value="ECO:0007669"/>
    <property type="project" value="UniProtKB-ARBA"/>
</dbReference>
<evidence type="ECO:0000313" key="2">
    <source>
        <dbReference type="EMBL" id="WCO68455.1"/>
    </source>
</evidence>
<protein>
    <submittedName>
        <fullName evidence="2">Acyl-CoA desaturase</fullName>
    </submittedName>
</protein>
<evidence type="ECO:0000313" key="3">
    <source>
        <dbReference type="Proteomes" id="UP001216390"/>
    </source>
</evidence>
<dbReference type="GO" id="GO:0016020">
    <property type="term" value="C:membrane"/>
    <property type="evidence" value="ECO:0007669"/>
    <property type="project" value="TreeGrafter"/>
</dbReference>
<organism evidence="2 3">
    <name type="scientific">Iamia majanohamensis</name>
    <dbReference type="NCBI Taxonomy" id="467976"/>
    <lineage>
        <taxon>Bacteria</taxon>
        <taxon>Bacillati</taxon>
        <taxon>Actinomycetota</taxon>
        <taxon>Acidimicrobiia</taxon>
        <taxon>Acidimicrobiales</taxon>
        <taxon>Iamiaceae</taxon>
        <taxon>Iamia</taxon>
    </lineage>
</organism>